<dbReference type="CDD" id="cd13585">
    <property type="entry name" value="PBP2_TMBP_like"/>
    <property type="match status" value="1"/>
</dbReference>
<evidence type="ECO:0000256" key="3">
    <source>
        <dbReference type="ARBA" id="ARBA00022729"/>
    </source>
</evidence>
<dbReference type="GO" id="GO:0055052">
    <property type="term" value="C:ATP-binding cassette (ABC) transporter complex, substrate-binding subunit-containing"/>
    <property type="evidence" value="ECO:0007669"/>
    <property type="project" value="TreeGrafter"/>
</dbReference>
<keyword evidence="2" id="KW-0813">Transport</keyword>
<dbReference type="Proteomes" id="UP000323732">
    <property type="component" value="Unassembled WGS sequence"/>
</dbReference>
<feature type="chain" id="PRO_5039077607" evidence="5">
    <location>
        <begin position="26"/>
        <end position="426"/>
    </location>
</feature>
<dbReference type="PANTHER" id="PTHR30061">
    <property type="entry name" value="MALTOSE-BINDING PERIPLASMIC PROTEIN"/>
    <property type="match status" value="1"/>
</dbReference>
<dbReference type="GO" id="GO:0015768">
    <property type="term" value="P:maltose transport"/>
    <property type="evidence" value="ECO:0007669"/>
    <property type="project" value="TreeGrafter"/>
</dbReference>
<dbReference type="InterPro" id="IPR006059">
    <property type="entry name" value="SBP"/>
</dbReference>
<dbReference type="Pfam" id="PF13416">
    <property type="entry name" value="SBP_bac_8"/>
    <property type="match status" value="1"/>
</dbReference>
<comment type="similarity">
    <text evidence="1">Belongs to the bacterial solute-binding protein 1 family.</text>
</comment>
<evidence type="ECO:0000256" key="4">
    <source>
        <dbReference type="SAM" id="MobiDB-lite"/>
    </source>
</evidence>
<evidence type="ECO:0000313" key="6">
    <source>
        <dbReference type="EMBL" id="TYS63399.1"/>
    </source>
</evidence>
<evidence type="ECO:0000256" key="1">
    <source>
        <dbReference type="ARBA" id="ARBA00008520"/>
    </source>
</evidence>
<dbReference type="PROSITE" id="PS51257">
    <property type="entry name" value="PROKAR_LIPOPROTEIN"/>
    <property type="match status" value="1"/>
</dbReference>
<feature type="signal peptide" evidence="5">
    <location>
        <begin position="1"/>
        <end position="25"/>
    </location>
</feature>
<organism evidence="6 7">
    <name type="scientific">Bacillus infantis</name>
    <dbReference type="NCBI Taxonomy" id="324767"/>
    <lineage>
        <taxon>Bacteria</taxon>
        <taxon>Bacillati</taxon>
        <taxon>Bacillota</taxon>
        <taxon>Bacilli</taxon>
        <taxon>Bacillales</taxon>
        <taxon>Bacillaceae</taxon>
        <taxon>Bacillus</taxon>
    </lineage>
</organism>
<evidence type="ECO:0000256" key="5">
    <source>
        <dbReference type="SAM" id="SignalP"/>
    </source>
</evidence>
<dbReference type="EMBL" id="VTES01000004">
    <property type="protein sequence ID" value="TYS63399.1"/>
    <property type="molecule type" value="Genomic_DNA"/>
</dbReference>
<accession>A0A5D4SJE2</accession>
<keyword evidence="3 5" id="KW-0732">Signal</keyword>
<dbReference type="Gene3D" id="3.40.190.10">
    <property type="entry name" value="Periplasmic binding protein-like II"/>
    <property type="match status" value="1"/>
</dbReference>
<name>A0A5D4SJE2_9BACI</name>
<proteinExistence type="inferred from homology"/>
<feature type="region of interest" description="Disordered" evidence="4">
    <location>
        <begin position="404"/>
        <end position="426"/>
    </location>
</feature>
<sequence length="426" mass="47387">MGGFLMKKKKIWFLALLMAFCLVMAGCNNETGTTSDEKSDGKLGGEITVWVHPYTGDAKKEEEMWKEIVANYNKDFPDVKVNIETIPWSNRDQKVLTALAANNGPDVFYAIPDQMPQYADAGMLLELDPYLEDSDLEGFVESSLVSTTWKDKKYGLPILQEAYTFFYNLDVVKAIGEDPSKLPTTWDEFEDWAAKAKAKDFYALSYAGGGSMNGTIYPWIWQAGGDVVTEDNKVLINSDESVKAFEMVNNMYKNKYIPEDSVTASNHNELWFGGKILAIFGSGIDITMLQKEGKFDFAIAPPLKNKEQLTYGTTGMFTVPSNSDNPDAAAEFVKAVTNADNQRIFNTVTQYIPTQEEAKDIFDSNEYMNQLSGYTQYALPGVIHPKGRAIMPFIQAEVQSMMAGEKTPQEAADAAAEQIEAELAKP</sequence>
<evidence type="ECO:0000313" key="7">
    <source>
        <dbReference type="Proteomes" id="UP000323732"/>
    </source>
</evidence>
<protein>
    <submittedName>
        <fullName evidence="6">Sugar ABC transporter substrate-binding protein</fullName>
    </submittedName>
</protein>
<dbReference type="GO" id="GO:0042956">
    <property type="term" value="P:maltodextrin transmembrane transport"/>
    <property type="evidence" value="ECO:0007669"/>
    <property type="project" value="TreeGrafter"/>
</dbReference>
<dbReference type="PANTHER" id="PTHR30061:SF50">
    <property type="entry name" value="MALTOSE_MALTODEXTRIN-BINDING PERIPLASMIC PROTEIN"/>
    <property type="match status" value="1"/>
</dbReference>
<gene>
    <name evidence="6" type="ORF">FZD47_16880</name>
</gene>
<dbReference type="GO" id="GO:1901982">
    <property type="term" value="F:maltose binding"/>
    <property type="evidence" value="ECO:0007669"/>
    <property type="project" value="TreeGrafter"/>
</dbReference>
<dbReference type="AlphaFoldDB" id="A0A5D4SJE2"/>
<evidence type="ECO:0000256" key="2">
    <source>
        <dbReference type="ARBA" id="ARBA00022448"/>
    </source>
</evidence>
<dbReference type="SUPFAM" id="SSF53850">
    <property type="entry name" value="Periplasmic binding protein-like II"/>
    <property type="match status" value="1"/>
</dbReference>
<comment type="caution">
    <text evidence="6">The sequence shown here is derived from an EMBL/GenBank/DDBJ whole genome shotgun (WGS) entry which is preliminary data.</text>
</comment>
<reference evidence="6 7" key="1">
    <citation type="submission" date="2019-08" db="EMBL/GenBank/DDBJ databases">
        <title>Bacillus genomes from the desert of Cuatro Cienegas, Coahuila.</title>
        <authorList>
            <person name="Olmedo-Alvarez G."/>
        </authorList>
    </citation>
    <scope>NUCLEOTIDE SEQUENCE [LARGE SCALE GENOMIC DNA]</scope>
    <source>
        <strain evidence="6 7">CH37_1T</strain>
    </source>
</reference>